<dbReference type="GO" id="GO:0008115">
    <property type="term" value="F:sarcosine oxidase activity"/>
    <property type="evidence" value="ECO:0007669"/>
    <property type="project" value="InterPro"/>
</dbReference>
<dbReference type="OrthoDB" id="9814782at2"/>
<organism evidence="1 2">
    <name type="scientific">Oricola cellulosilytica</name>
    <dbReference type="NCBI Taxonomy" id="1429082"/>
    <lineage>
        <taxon>Bacteria</taxon>
        <taxon>Pseudomonadati</taxon>
        <taxon>Pseudomonadota</taxon>
        <taxon>Alphaproteobacteria</taxon>
        <taxon>Hyphomicrobiales</taxon>
        <taxon>Ahrensiaceae</taxon>
        <taxon>Oricola</taxon>
    </lineage>
</organism>
<evidence type="ECO:0000313" key="1">
    <source>
        <dbReference type="EMBL" id="TCD11396.1"/>
    </source>
</evidence>
<dbReference type="Gene3D" id="3.30.70.1520">
    <property type="entry name" value="Heterotetrameric sarcosine oxidase"/>
    <property type="match status" value="1"/>
</dbReference>
<comment type="caution">
    <text evidence="1">The sequence shown here is derived from an EMBL/GenBank/DDBJ whole genome shotgun (WGS) entry which is preliminary data.</text>
</comment>
<protein>
    <submittedName>
        <fullName evidence="1">Sarcosine oxidase subunit gamma family protein</fullName>
    </submittedName>
</protein>
<name>A0A4R0P464_9HYPH</name>
<dbReference type="RefSeq" id="WP_131571359.1">
    <property type="nucleotide sequence ID" value="NZ_JAINFK010000008.1"/>
</dbReference>
<dbReference type="Pfam" id="PF04268">
    <property type="entry name" value="SoxG"/>
    <property type="match status" value="1"/>
</dbReference>
<keyword evidence="2" id="KW-1185">Reference proteome</keyword>
<dbReference type="SUPFAM" id="SSF103025">
    <property type="entry name" value="Folate-binding domain"/>
    <property type="match status" value="1"/>
</dbReference>
<dbReference type="GO" id="GO:1901053">
    <property type="term" value="P:sarcosine catabolic process"/>
    <property type="evidence" value="ECO:0007669"/>
    <property type="project" value="InterPro"/>
</dbReference>
<dbReference type="InterPro" id="IPR007375">
    <property type="entry name" value="SoxG"/>
</dbReference>
<evidence type="ECO:0000313" key="2">
    <source>
        <dbReference type="Proteomes" id="UP000291301"/>
    </source>
</evidence>
<accession>A0A4R0P464</accession>
<gene>
    <name evidence="1" type="primary">soxG</name>
    <name evidence="1" type="ORF">E0D97_16965</name>
</gene>
<proteinExistence type="predicted"/>
<dbReference type="EMBL" id="SJST01000009">
    <property type="protein sequence ID" value="TCD11396.1"/>
    <property type="molecule type" value="Genomic_DNA"/>
</dbReference>
<sequence>MVEATTLQRTLPLEGRVSSGPRVTIRPAPTAQRVSLRASADAVSAVSKGLGVDLPITPKQSARAGARAVLWLGPDEWLVIEEGERDLLADLGRAKALYSAVDVSHRNTAIVVSGPAAADTLNAGCPQDLSLEAFPVGACSRTVLGKIEIVLYRTAEDVFRVECWRSFSQYAFAFLAEAARAR</sequence>
<dbReference type="Proteomes" id="UP000291301">
    <property type="component" value="Unassembled WGS sequence"/>
</dbReference>
<dbReference type="AlphaFoldDB" id="A0A4R0P464"/>
<dbReference type="InterPro" id="IPR027266">
    <property type="entry name" value="TrmE/GcvT-like"/>
</dbReference>
<dbReference type="Gene3D" id="3.30.1360.120">
    <property type="entry name" value="Probable tRNA modification gtpase trme, domain 1"/>
    <property type="match status" value="1"/>
</dbReference>
<dbReference type="InterPro" id="IPR006280">
    <property type="entry name" value="SoxG_het"/>
</dbReference>
<dbReference type="NCBIfam" id="TIGR01375">
    <property type="entry name" value="soxG"/>
    <property type="match status" value="1"/>
</dbReference>
<reference evidence="1 2" key="1">
    <citation type="journal article" date="2015" name="Antonie Van Leeuwenhoek">
        <title>Oricola cellulosilytica gen. nov., sp. nov., a cellulose-degrading bacterium of the family Phyllobacteriaceae isolated from surface seashore water, and emended descriptions of Mesorhizobium loti and Phyllobacterium myrsinacearum.</title>
        <authorList>
            <person name="Hameed A."/>
            <person name="Shahina M."/>
            <person name="Lai W.A."/>
            <person name="Lin S.Y."/>
            <person name="Young L.S."/>
            <person name="Liu Y.C."/>
            <person name="Hsu Y.H."/>
            <person name="Young C.C."/>
        </authorList>
    </citation>
    <scope>NUCLEOTIDE SEQUENCE [LARGE SCALE GENOMIC DNA]</scope>
    <source>
        <strain evidence="1 2">KCTC 52183</strain>
    </source>
</reference>